<dbReference type="HOGENOM" id="CLU_1074248_0_0_1"/>
<dbReference type="VEuPathDB" id="FungiDB:SCHCODRAFT_02698899"/>
<reference evidence="2 3" key="1">
    <citation type="journal article" date="2010" name="Nat. Biotechnol.">
        <title>Genome sequence of the model mushroom Schizophyllum commune.</title>
        <authorList>
            <person name="Ohm R.A."/>
            <person name="de Jong J.F."/>
            <person name="Lugones L.G."/>
            <person name="Aerts A."/>
            <person name="Kothe E."/>
            <person name="Stajich J.E."/>
            <person name="de Vries R.P."/>
            <person name="Record E."/>
            <person name="Levasseur A."/>
            <person name="Baker S.E."/>
            <person name="Bartholomew K.A."/>
            <person name="Coutinho P.M."/>
            <person name="Erdmann S."/>
            <person name="Fowler T.J."/>
            <person name="Gathman A.C."/>
            <person name="Lombard V."/>
            <person name="Henrissat B."/>
            <person name="Knabe N."/>
            <person name="Kuees U."/>
            <person name="Lilly W.W."/>
            <person name="Lindquist E."/>
            <person name="Lucas S."/>
            <person name="Magnuson J.K."/>
            <person name="Piumi F."/>
            <person name="Raudaskoski M."/>
            <person name="Salamov A."/>
            <person name="Schmutz J."/>
            <person name="Schwarze F.W.M.R."/>
            <person name="vanKuyk P.A."/>
            <person name="Horton J.S."/>
            <person name="Grigoriev I.V."/>
            <person name="Woesten H.A.B."/>
        </authorList>
    </citation>
    <scope>NUCLEOTIDE SEQUENCE [LARGE SCALE GENOMIC DNA]</scope>
    <source>
        <strain evidence="3">H4-8 / FGSC 9210</strain>
    </source>
</reference>
<evidence type="ECO:0008006" key="4">
    <source>
        <dbReference type="Google" id="ProtNLM"/>
    </source>
</evidence>
<dbReference type="EMBL" id="GL377305">
    <property type="protein sequence ID" value="EFI97690.1"/>
    <property type="molecule type" value="Genomic_DNA"/>
</dbReference>
<evidence type="ECO:0000313" key="2">
    <source>
        <dbReference type="EMBL" id="EFI97690.1"/>
    </source>
</evidence>
<feature type="region of interest" description="Disordered" evidence="1">
    <location>
        <begin position="1"/>
        <end position="29"/>
    </location>
</feature>
<evidence type="ECO:0000256" key="1">
    <source>
        <dbReference type="SAM" id="MobiDB-lite"/>
    </source>
</evidence>
<keyword evidence="3" id="KW-1185">Reference proteome</keyword>
<organism evidence="3">
    <name type="scientific">Schizophyllum commune (strain H4-8 / FGSC 9210)</name>
    <name type="common">Split gill fungus</name>
    <dbReference type="NCBI Taxonomy" id="578458"/>
    <lineage>
        <taxon>Eukaryota</taxon>
        <taxon>Fungi</taxon>
        <taxon>Dikarya</taxon>
        <taxon>Basidiomycota</taxon>
        <taxon>Agaricomycotina</taxon>
        <taxon>Agaricomycetes</taxon>
        <taxon>Agaricomycetidae</taxon>
        <taxon>Agaricales</taxon>
        <taxon>Schizophyllaceae</taxon>
        <taxon>Schizophyllum</taxon>
    </lineage>
</organism>
<proteinExistence type="predicted"/>
<dbReference type="AlphaFoldDB" id="D8Q3I2"/>
<evidence type="ECO:0000313" key="3">
    <source>
        <dbReference type="Proteomes" id="UP000007431"/>
    </source>
</evidence>
<protein>
    <recommendedName>
        <fullName evidence="4">Ubiquitin-like domain-containing protein</fullName>
    </recommendedName>
</protein>
<dbReference type="CDD" id="cd01763">
    <property type="entry name" value="Ubl_SUMO_like"/>
    <property type="match status" value="1"/>
</dbReference>
<sequence>MAVPDSPQRGVAATTPVSARKRGRPSARGAGEIIKFSRNGKEVLLPTPVTFPSLTSHMQQDACLVAGEATGVDATQVRLQTRDLAACQGQLCDLNERNWEVFVSGPVEGASPRAAVGDGVLPASSGSSQPGARAVTVYPGTQTEGCIDIRILYTNYLDDVIARSYRVRVSQPLRWVFDDFAEFMMRPLDTFEFRVDERQITAMDTARGLALANDAVIDVNDCEDWVHTDDARLEDPE</sequence>
<dbReference type="Gene3D" id="3.10.20.90">
    <property type="entry name" value="Phosphatidylinositol 3-kinase Catalytic Subunit, Chain A, domain 1"/>
    <property type="match status" value="1"/>
</dbReference>
<name>D8Q3I2_SCHCM</name>
<accession>D8Q3I2</accession>
<gene>
    <name evidence="2" type="ORF">SCHCODRAFT_234047</name>
</gene>
<dbReference type="InParanoid" id="D8Q3I2"/>
<dbReference type="Proteomes" id="UP000007431">
    <property type="component" value="Unassembled WGS sequence"/>
</dbReference>